<dbReference type="GO" id="GO:0004252">
    <property type="term" value="F:serine-type endopeptidase activity"/>
    <property type="evidence" value="ECO:0007669"/>
    <property type="project" value="InterPro"/>
</dbReference>
<sequence length="175" mass="17979">SAARRGRGKALNRRSLKGSSTTYDVQDSVVTIDTSYSSSTSSSPPPPSPSPSPSPVLAAASSASPTLEQDEVTPNDTLYSEQWHHPVISSPRAWARTTGSKAARVCVVDSGVQLDHPDLAANVAGGWNLVPEDQSGSGETPQPGSAAYANYNDTQGHGTHTAGIVAAVGDNARGV</sequence>
<keyword evidence="4" id="KW-0720">Serine protease</keyword>
<dbReference type="InterPro" id="IPR023827">
    <property type="entry name" value="Peptidase_S8_Asp-AS"/>
</dbReference>
<organism evidence="8">
    <name type="scientific">uncultured Paenibacillus sp</name>
    <dbReference type="NCBI Taxonomy" id="227322"/>
    <lineage>
        <taxon>Bacteria</taxon>
        <taxon>Bacillati</taxon>
        <taxon>Bacillota</taxon>
        <taxon>Bacilli</taxon>
        <taxon>Bacillales</taxon>
        <taxon>Paenibacillaceae</taxon>
        <taxon>Paenibacillus</taxon>
        <taxon>environmental samples</taxon>
    </lineage>
</organism>
<evidence type="ECO:0000256" key="1">
    <source>
        <dbReference type="ARBA" id="ARBA00011073"/>
    </source>
</evidence>
<proteinExistence type="inferred from homology"/>
<dbReference type="InterPro" id="IPR036852">
    <property type="entry name" value="Peptidase_S8/S53_dom_sf"/>
</dbReference>
<feature type="region of interest" description="Disordered" evidence="6">
    <location>
        <begin position="132"/>
        <end position="154"/>
    </location>
</feature>
<evidence type="ECO:0000256" key="4">
    <source>
        <dbReference type="ARBA" id="ARBA00022825"/>
    </source>
</evidence>
<keyword evidence="2" id="KW-0645">Protease</keyword>
<comment type="similarity">
    <text evidence="1 5">Belongs to the peptidase S8 family.</text>
</comment>
<feature type="compositionally biased region" description="Pro residues" evidence="6">
    <location>
        <begin position="43"/>
        <end position="54"/>
    </location>
</feature>
<feature type="non-terminal residue" evidence="8">
    <location>
        <position position="1"/>
    </location>
</feature>
<dbReference type="PANTHER" id="PTHR42884">
    <property type="entry name" value="PROPROTEIN CONVERTASE SUBTILISIN/KEXIN-RELATED"/>
    <property type="match status" value="1"/>
</dbReference>
<dbReference type="GO" id="GO:0016485">
    <property type="term" value="P:protein processing"/>
    <property type="evidence" value="ECO:0007669"/>
    <property type="project" value="TreeGrafter"/>
</dbReference>
<feature type="compositionally biased region" description="Polar residues" evidence="6">
    <location>
        <begin position="134"/>
        <end position="143"/>
    </location>
</feature>
<dbReference type="PRINTS" id="PR00723">
    <property type="entry name" value="SUBTILISIN"/>
</dbReference>
<feature type="non-terminal residue" evidence="8">
    <location>
        <position position="175"/>
    </location>
</feature>
<feature type="compositionally biased region" description="Polar residues" evidence="6">
    <location>
        <begin position="17"/>
        <end position="34"/>
    </location>
</feature>
<feature type="compositionally biased region" description="Low complexity" evidence="6">
    <location>
        <begin position="55"/>
        <end position="65"/>
    </location>
</feature>
<evidence type="ECO:0000256" key="3">
    <source>
        <dbReference type="ARBA" id="ARBA00022801"/>
    </source>
</evidence>
<evidence type="ECO:0000259" key="7">
    <source>
        <dbReference type="Pfam" id="PF00082"/>
    </source>
</evidence>
<dbReference type="Pfam" id="PF00082">
    <property type="entry name" value="Peptidase_S8"/>
    <property type="match status" value="1"/>
</dbReference>
<name>A0A060CHE8_9BACL</name>
<dbReference type="GO" id="GO:0016020">
    <property type="term" value="C:membrane"/>
    <property type="evidence" value="ECO:0007669"/>
    <property type="project" value="TreeGrafter"/>
</dbReference>
<protein>
    <submittedName>
        <fullName evidence="8">Peptidase_S8</fullName>
    </submittedName>
</protein>
<dbReference type="InterPro" id="IPR000209">
    <property type="entry name" value="Peptidase_S8/S53_dom"/>
</dbReference>
<comment type="caution">
    <text evidence="5">Lacks conserved residue(s) required for the propagation of feature annotation.</text>
</comment>
<keyword evidence="3" id="KW-0378">Hydrolase</keyword>
<reference evidence="8" key="1">
    <citation type="journal article" date="2013" name="Environ. Microbiol.">
        <title>Seasonally variable intestinal metagenomes of the red palm weevil (Rhynchophorus ferrugineus).</title>
        <authorList>
            <person name="Jia S."/>
            <person name="Zhang X."/>
            <person name="Zhang G."/>
            <person name="Yin A."/>
            <person name="Zhang S."/>
            <person name="Li F."/>
            <person name="Wang L."/>
            <person name="Zhao D."/>
            <person name="Yun Q."/>
            <person name="Tala"/>
            <person name="Wang J."/>
            <person name="Sun G."/>
            <person name="Baabdullah M."/>
            <person name="Yu X."/>
            <person name="Hu S."/>
            <person name="Al-Mssallem I.S."/>
            <person name="Yu J."/>
        </authorList>
    </citation>
    <scope>NUCLEOTIDE SEQUENCE</scope>
</reference>
<dbReference type="AlphaFoldDB" id="A0A060CHE8"/>
<evidence type="ECO:0000256" key="5">
    <source>
        <dbReference type="PROSITE-ProRule" id="PRU01240"/>
    </source>
</evidence>
<evidence type="ECO:0000256" key="2">
    <source>
        <dbReference type="ARBA" id="ARBA00022670"/>
    </source>
</evidence>
<feature type="region of interest" description="Disordered" evidence="6">
    <location>
        <begin position="1"/>
        <end position="77"/>
    </location>
</feature>
<dbReference type="Gene3D" id="3.40.50.200">
    <property type="entry name" value="Peptidase S8/S53 domain"/>
    <property type="match status" value="1"/>
</dbReference>
<evidence type="ECO:0000313" key="8">
    <source>
        <dbReference type="EMBL" id="AIA92425.1"/>
    </source>
</evidence>
<dbReference type="SUPFAM" id="SSF52743">
    <property type="entry name" value="Subtilisin-like"/>
    <property type="match status" value="1"/>
</dbReference>
<feature type="compositionally biased region" description="Basic residues" evidence="6">
    <location>
        <begin position="1"/>
        <end position="16"/>
    </location>
</feature>
<accession>A0A060CHE8</accession>
<feature type="domain" description="Peptidase S8/S53" evidence="7">
    <location>
        <begin position="101"/>
        <end position="172"/>
    </location>
</feature>
<evidence type="ECO:0000256" key="6">
    <source>
        <dbReference type="SAM" id="MobiDB-lite"/>
    </source>
</evidence>
<dbReference type="PROSITE" id="PS51892">
    <property type="entry name" value="SUBTILASE"/>
    <property type="match status" value="1"/>
</dbReference>
<dbReference type="EMBL" id="KF125102">
    <property type="protein sequence ID" value="AIA92425.1"/>
    <property type="molecule type" value="Genomic_DNA"/>
</dbReference>
<dbReference type="PANTHER" id="PTHR42884:SF14">
    <property type="entry name" value="NEUROENDOCRINE CONVERTASE 1"/>
    <property type="match status" value="1"/>
</dbReference>
<dbReference type="InterPro" id="IPR015500">
    <property type="entry name" value="Peptidase_S8_subtilisin-rel"/>
</dbReference>
<dbReference type="PROSITE" id="PS00136">
    <property type="entry name" value="SUBTILASE_ASP"/>
    <property type="match status" value="1"/>
</dbReference>